<evidence type="ECO:0000259" key="2">
    <source>
        <dbReference type="Pfam" id="PF00156"/>
    </source>
</evidence>
<dbReference type="CDD" id="cd06223">
    <property type="entry name" value="PRTases_typeI"/>
    <property type="match status" value="1"/>
</dbReference>
<dbReference type="Proteomes" id="UP000178302">
    <property type="component" value="Unassembled WGS sequence"/>
</dbReference>
<organism evidence="3 4">
    <name type="scientific">Candidatus Tagabacteria bacterium RIFCSPLOWO2_01_FULL_39_11</name>
    <dbReference type="NCBI Taxonomy" id="1802295"/>
    <lineage>
        <taxon>Bacteria</taxon>
        <taxon>Candidatus Tagaibacteriota</taxon>
    </lineage>
</organism>
<sequence length="218" mass="24853">MHRLIHTALDLIFPQKCAGCGLNRQLICEKCEQIILSEPPPRDYRWNKNNFNNLLIAANYKNSAIKKAIWMLKYRGVKKFAVPLADLIFKRHSKTIQNIQPTILIVPIPLSKKRLRERGYNQAELIAAELARKLCFPVYADILYKGYHTPSQVEIKNRKERLKNLESSFACRNAEELKNATVLLIDDIVTTGATLNEASKILKQNGAKKVIAMVVAKN</sequence>
<feature type="domain" description="Phosphoribosyltransferase" evidence="2">
    <location>
        <begin position="124"/>
        <end position="217"/>
    </location>
</feature>
<gene>
    <name evidence="3" type="ORF">A2909_02180</name>
</gene>
<evidence type="ECO:0000313" key="4">
    <source>
        <dbReference type="Proteomes" id="UP000178302"/>
    </source>
</evidence>
<protein>
    <recommendedName>
        <fullName evidence="2">Phosphoribosyltransferase domain-containing protein</fullName>
    </recommendedName>
</protein>
<dbReference type="InterPro" id="IPR029057">
    <property type="entry name" value="PRTase-like"/>
</dbReference>
<accession>A0A1G2LMZ9</accession>
<dbReference type="EMBL" id="MHQZ01000045">
    <property type="protein sequence ID" value="OHA12904.1"/>
    <property type="molecule type" value="Genomic_DNA"/>
</dbReference>
<comment type="similarity">
    <text evidence="1">Belongs to the ComF/GntX family.</text>
</comment>
<evidence type="ECO:0000313" key="3">
    <source>
        <dbReference type="EMBL" id="OHA12904.1"/>
    </source>
</evidence>
<reference evidence="3 4" key="1">
    <citation type="journal article" date="2016" name="Nat. Commun.">
        <title>Thousands of microbial genomes shed light on interconnected biogeochemical processes in an aquifer system.</title>
        <authorList>
            <person name="Anantharaman K."/>
            <person name="Brown C.T."/>
            <person name="Hug L.A."/>
            <person name="Sharon I."/>
            <person name="Castelle C.J."/>
            <person name="Probst A.J."/>
            <person name="Thomas B.C."/>
            <person name="Singh A."/>
            <person name="Wilkins M.J."/>
            <person name="Karaoz U."/>
            <person name="Brodie E.L."/>
            <person name="Williams K.H."/>
            <person name="Hubbard S.S."/>
            <person name="Banfield J.F."/>
        </authorList>
    </citation>
    <scope>NUCLEOTIDE SEQUENCE [LARGE SCALE GENOMIC DNA]</scope>
</reference>
<dbReference type="InterPro" id="IPR000836">
    <property type="entry name" value="PRTase_dom"/>
</dbReference>
<dbReference type="PANTHER" id="PTHR47505:SF1">
    <property type="entry name" value="DNA UTILIZATION PROTEIN YHGH"/>
    <property type="match status" value="1"/>
</dbReference>
<dbReference type="SUPFAM" id="SSF53271">
    <property type="entry name" value="PRTase-like"/>
    <property type="match status" value="1"/>
</dbReference>
<dbReference type="Pfam" id="PF00156">
    <property type="entry name" value="Pribosyltran"/>
    <property type="match status" value="1"/>
</dbReference>
<dbReference type="PANTHER" id="PTHR47505">
    <property type="entry name" value="DNA UTILIZATION PROTEIN YHGH"/>
    <property type="match status" value="1"/>
</dbReference>
<proteinExistence type="inferred from homology"/>
<dbReference type="Gene3D" id="3.40.50.2020">
    <property type="match status" value="1"/>
</dbReference>
<comment type="caution">
    <text evidence="3">The sequence shown here is derived from an EMBL/GenBank/DDBJ whole genome shotgun (WGS) entry which is preliminary data.</text>
</comment>
<dbReference type="AlphaFoldDB" id="A0A1G2LMZ9"/>
<dbReference type="InterPro" id="IPR051910">
    <property type="entry name" value="ComF/GntX_DNA_util-trans"/>
</dbReference>
<name>A0A1G2LMZ9_9BACT</name>
<evidence type="ECO:0000256" key="1">
    <source>
        <dbReference type="ARBA" id="ARBA00008007"/>
    </source>
</evidence>